<dbReference type="GO" id="GO:0009383">
    <property type="term" value="F:rRNA (cytosine-C5-)-methyltransferase activity"/>
    <property type="evidence" value="ECO:0007669"/>
    <property type="project" value="TreeGrafter"/>
</dbReference>
<evidence type="ECO:0000256" key="1">
    <source>
        <dbReference type="ARBA" id="ARBA00022603"/>
    </source>
</evidence>
<keyword evidence="3 5" id="KW-0949">S-adenosyl-L-methionine</keyword>
<dbReference type="PROSITE" id="PS51686">
    <property type="entry name" value="SAM_MT_RSMB_NOP"/>
    <property type="match status" value="1"/>
</dbReference>
<comment type="similarity">
    <text evidence="5">Belongs to the class I-like SAM-binding methyltransferase superfamily. RsmB/NOP family.</text>
</comment>
<keyword evidence="8" id="KW-1185">Reference proteome</keyword>
<feature type="active site" description="Nucleophile" evidence="5">
    <location>
        <position position="394"/>
    </location>
</feature>
<reference evidence="7" key="1">
    <citation type="submission" date="2023-07" db="EMBL/GenBank/DDBJ databases">
        <title>Genomic Encyclopedia of Type Strains, Phase IV (KMG-IV): sequencing the most valuable type-strain genomes for metagenomic binning, comparative biology and taxonomic classification.</title>
        <authorList>
            <person name="Goeker M."/>
        </authorList>
    </citation>
    <scope>NUCLEOTIDE SEQUENCE</scope>
    <source>
        <strain evidence="7">DSM 24202</strain>
    </source>
</reference>
<comment type="caution">
    <text evidence="5">Lacks conserved residue(s) required for the propagation of feature annotation.</text>
</comment>
<name>A0AAE3VGU5_9BACT</name>
<evidence type="ECO:0000259" key="6">
    <source>
        <dbReference type="PROSITE" id="PS51686"/>
    </source>
</evidence>
<dbReference type="PANTHER" id="PTHR22807:SF61">
    <property type="entry name" value="NOL1_NOP2_SUN FAMILY PROTEIN _ ANTITERMINATION NUSB DOMAIN-CONTAINING PROTEIN"/>
    <property type="match status" value="1"/>
</dbReference>
<dbReference type="SUPFAM" id="SSF53335">
    <property type="entry name" value="S-adenosyl-L-methionine-dependent methyltransferases"/>
    <property type="match status" value="1"/>
</dbReference>
<dbReference type="Proteomes" id="UP001238163">
    <property type="component" value="Unassembled WGS sequence"/>
</dbReference>
<comment type="caution">
    <text evidence="7">The sequence shown here is derived from an EMBL/GenBank/DDBJ whole genome shotgun (WGS) entry which is preliminary data.</text>
</comment>
<dbReference type="GO" id="GO:0005829">
    <property type="term" value="C:cytosol"/>
    <property type="evidence" value="ECO:0007669"/>
    <property type="project" value="TreeGrafter"/>
</dbReference>
<sequence>MSSEIPSKRIEGHSRACATVVAEVLGKTLLEKRPADRSLAAVIYQNRQLGARDRRIISETLFSVLRWWGWLRHLAPPEFVDALAAGAPEVLPLSLHRWYGCFAAAWFLDGRGELPPSASWWLYQAGIPRQRIKDAVAGSPVRERRRCLKGFFADGATLPPFAEEDLLPAWSQDEMACPRPLSELIEWLQKRPPVWLRAQTRDVDRLCGELAKADIKVERHALMKSSLCIHFSGVNLRTLPAFSEGRFEVQDLASQTVAQVCAPQPGEQWWDACAGGGGKTLHLAWLMGGKGSVMATDIRLHKLQDLKLRARRAQFPNIRYKEWQGVHVPRYSKLFHGVLVDTACSCSGTWRRNPDGRWTTTAADVAELNALQAKLLANAADAVMPGGTLVYATCSMFKRENQDLVGLFLEQHPDFELVPYSCPLTGVACDGMQQLWPWDGDCDAMFMAKMRRK</sequence>
<dbReference type="EC" id="2.1.1.176" evidence="7"/>
<dbReference type="Pfam" id="PF01189">
    <property type="entry name" value="Methyltr_RsmB-F"/>
    <property type="match status" value="1"/>
</dbReference>
<keyword evidence="4 5" id="KW-0694">RNA-binding</keyword>
<gene>
    <name evidence="7" type="ORF">J3R75_002344</name>
</gene>
<dbReference type="InterPro" id="IPR049560">
    <property type="entry name" value="MeTrfase_RsmB-F_NOP2_cat"/>
</dbReference>
<evidence type="ECO:0000313" key="8">
    <source>
        <dbReference type="Proteomes" id="UP001238163"/>
    </source>
</evidence>
<keyword evidence="1 5" id="KW-0489">Methyltransferase</keyword>
<protein>
    <submittedName>
        <fullName evidence="7">16S rRNA (Cytosine967-C5)-methyltransferase</fullName>
        <ecNumber evidence="7">2.1.1.176</ecNumber>
    </submittedName>
</protein>
<dbReference type="RefSeq" id="WP_307261649.1">
    <property type="nucleotide sequence ID" value="NZ_JAUSVL010000001.1"/>
</dbReference>
<accession>A0AAE3VGU5</accession>
<dbReference type="InterPro" id="IPR023267">
    <property type="entry name" value="RCMT"/>
</dbReference>
<dbReference type="PRINTS" id="PR02008">
    <property type="entry name" value="RCMTFAMILY"/>
</dbReference>
<evidence type="ECO:0000256" key="5">
    <source>
        <dbReference type="PROSITE-ProRule" id="PRU01023"/>
    </source>
</evidence>
<proteinExistence type="inferred from homology"/>
<dbReference type="Gene3D" id="3.40.50.150">
    <property type="entry name" value="Vaccinia Virus protein VP39"/>
    <property type="match status" value="1"/>
</dbReference>
<evidence type="ECO:0000313" key="7">
    <source>
        <dbReference type="EMBL" id="MDQ0290237.1"/>
    </source>
</evidence>
<dbReference type="EMBL" id="JAUSVL010000001">
    <property type="protein sequence ID" value="MDQ0290237.1"/>
    <property type="molecule type" value="Genomic_DNA"/>
</dbReference>
<feature type="binding site" evidence="5">
    <location>
        <position position="341"/>
    </location>
    <ligand>
        <name>S-adenosyl-L-methionine</name>
        <dbReference type="ChEBI" id="CHEBI:59789"/>
    </ligand>
</feature>
<dbReference type="InterPro" id="IPR001678">
    <property type="entry name" value="MeTrfase_RsmB-F_NOP2_dom"/>
</dbReference>
<feature type="binding site" evidence="5">
    <location>
        <position position="297"/>
    </location>
    <ligand>
        <name>S-adenosyl-L-methionine</name>
        <dbReference type="ChEBI" id="CHEBI:59789"/>
    </ligand>
</feature>
<evidence type="ECO:0000256" key="2">
    <source>
        <dbReference type="ARBA" id="ARBA00022679"/>
    </source>
</evidence>
<keyword evidence="2 5" id="KW-0808">Transferase</keyword>
<feature type="domain" description="SAM-dependent MTase RsmB/NOP-type" evidence="6">
    <location>
        <begin position="184"/>
        <end position="453"/>
    </location>
</feature>
<organism evidence="7 8">
    <name type="scientific">Oligosphaera ethanolica</name>
    <dbReference type="NCBI Taxonomy" id="760260"/>
    <lineage>
        <taxon>Bacteria</taxon>
        <taxon>Pseudomonadati</taxon>
        <taxon>Lentisphaerota</taxon>
        <taxon>Oligosphaeria</taxon>
        <taxon>Oligosphaerales</taxon>
        <taxon>Oligosphaeraceae</taxon>
        <taxon>Oligosphaera</taxon>
    </lineage>
</organism>
<dbReference type="GO" id="GO:0070475">
    <property type="term" value="P:rRNA base methylation"/>
    <property type="evidence" value="ECO:0007669"/>
    <property type="project" value="TreeGrafter"/>
</dbReference>
<evidence type="ECO:0000256" key="3">
    <source>
        <dbReference type="ARBA" id="ARBA00022691"/>
    </source>
</evidence>
<evidence type="ECO:0000256" key="4">
    <source>
        <dbReference type="ARBA" id="ARBA00022884"/>
    </source>
</evidence>
<dbReference type="PANTHER" id="PTHR22807">
    <property type="entry name" value="NOP2 YEAST -RELATED NOL1/NOP2/FMU SUN DOMAIN-CONTAINING"/>
    <property type="match status" value="1"/>
</dbReference>
<dbReference type="InterPro" id="IPR029063">
    <property type="entry name" value="SAM-dependent_MTases_sf"/>
</dbReference>
<dbReference type="GO" id="GO:0003723">
    <property type="term" value="F:RNA binding"/>
    <property type="evidence" value="ECO:0007669"/>
    <property type="project" value="UniProtKB-UniRule"/>
</dbReference>
<dbReference type="AlphaFoldDB" id="A0AAE3VGU5"/>